<dbReference type="SUPFAM" id="SSF143113">
    <property type="entry name" value="NAP-like"/>
    <property type="match status" value="1"/>
</dbReference>
<keyword evidence="2" id="KW-0143">Chaperone</keyword>
<reference evidence="5 6" key="1">
    <citation type="journal article" date="2014" name="Genome Biol.">
        <title>Transcriptome and methylome profiling reveals relics of genome dominance in the mesopolyploid Brassica oleracea.</title>
        <authorList>
            <person name="Parkin I.A."/>
            <person name="Koh C."/>
            <person name="Tang H."/>
            <person name="Robinson S.J."/>
            <person name="Kagale S."/>
            <person name="Clarke W.E."/>
            <person name="Town C.D."/>
            <person name="Nixon J."/>
            <person name="Krishnakumar V."/>
            <person name="Bidwell S.L."/>
            <person name="Denoeud F."/>
            <person name="Belcram H."/>
            <person name="Links M.G."/>
            <person name="Just J."/>
            <person name="Clarke C."/>
            <person name="Bender T."/>
            <person name="Huebert T."/>
            <person name="Mason A.S."/>
            <person name="Pires J.C."/>
            <person name="Barker G."/>
            <person name="Moore J."/>
            <person name="Walley P.G."/>
            <person name="Manoli S."/>
            <person name="Batley J."/>
            <person name="Edwards D."/>
            <person name="Nelson M.N."/>
            <person name="Wang X."/>
            <person name="Paterson A.H."/>
            <person name="King G."/>
            <person name="Bancroft I."/>
            <person name="Chalhoub B."/>
            <person name="Sharpe A.G."/>
        </authorList>
    </citation>
    <scope>NUCLEOTIDE SEQUENCE</scope>
    <source>
        <strain evidence="5 6">cv. TO1000</strain>
    </source>
</reference>
<dbReference type="GO" id="GO:0042393">
    <property type="term" value="F:histone binding"/>
    <property type="evidence" value="ECO:0007669"/>
    <property type="project" value="UniProtKB-ARBA"/>
</dbReference>
<dbReference type="AlphaFoldDB" id="A0A0D3DJA6"/>
<dbReference type="STRING" id="109376.A0A0D3DJA6"/>
<dbReference type="Proteomes" id="UP000032141">
    <property type="component" value="Chromosome C8"/>
</dbReference>
<dbReference type="InterPro" id="IPR002164">
    <property type="entry name" value="NAP_family"/>
</dbReference>
<evidence type="ECO:0000256" key="3">
    <source>
        <dbReference type="RuleBase" id="RU003876"/>
    </source>
</evidence>
<comment type="similarity">
    <text evidence="1 3">Belongs to the nucleosome assembly protein (NAP) family.</text>
</comment>
<dbReference type="EnsemblPlants" id="Bo8g009580.1">
    <property type="protein sequence ID" value="Bo8g009580.1"/>
    <property type="gene ID" value="Bo8g009580"/>
</dbReference>
<feature type="compositionally biased region" description="Basic and acidic residues" evidence="4">
    <location>
        <begin position="1"/>
        <end position="17"/>
    </location>
</feature>
<evidence type="ECO:0000313" key="5">
    <source>
        <dbReference type="EnsemblPlants" id="Bo8g009580.1"/>
    </source>
</evidence>
<dbReference type="Gramene" id="Bo8g009580.1">
    <property type="protein sequence ID" value="Bo8g009580.1"/>
    <property type="gene ID" value="Bo8g009580"/>
</dbReference>
<feature type="region of interest" description="Disordered" evidence="4">
    <location>
        <begin position="1"/>
        <end position="75"/>
    </location>
</feature>
<accession>A0A0D3DJA6</accession>
<dbReference type="Pfam" id="PF00956">
    <property type="entry name" value="NAP"/>
    <property type="match status" value="1"/>
</dbReference>
<dbReference type="GO" id="GO:0000724">
    <property type="term" value="P:double-strand break repair via homologous recombination"/>
    <property type="evidence" value="ECO:0007669"/>
    <property type="project" value="UniProtKB-ARBA"/>
</dbReference>
<dbReference type="OMA" id="PCIRESL"/>
<dbReference type="GO" id="GO:0005634">
    <property type="term" value="C:nucleus"/>
    <property type="evidence" value="ECO:0007669"/>
    <property type="project" value="InterPro"/>
</dbReference>
<dbReference type="Gene3D" id="3.30.1120.90">
    <property type="entry name" value="Nucleosome assembly protein"/>
    <property type="match status" value="1"/>
</dbReference>
<feature type="compositionally biased region" description="Polar residues" evidence="4">
    <location>
        <begin position="35"/>
        <end position="60"/>
    </location>
</feature>
<evidence type="ECO:0000256" key="2">
    <source>
        <dbReference type="ARBA" id="ARBA00023186"/>
    </source>
</evidence>
<organism evidence="5 6">
    <name type="scientific">Brassica oleracea var. oleracea</name>
    <dbReference type="NCBI Taxonomy" id="109376"/>
    <lineage>
        <taxon>Eukaryota</taxon>
        <taxon>Viridiplantae</taxon>
        <taxon>Streptophyta</taxon>
        <taxon>Embryophyta</taxon>
        <taxon>Tracheophyta</taxon>
        <taxon>Spermatophyta</taxon>
        <taxon>Magnoliopsida</taxon>
        <taxon>eudicotyledons</taxon>
        <taxon>Gunneridae</taxon>
        <taxon>Pentapetalae</taxon>
        <taxon>rosids</taxon>
        <taxon>malvids</taxon>
        <taxon>Brassicales</taxon>
        <taxon>Brassicaceae</taxon>
        <taxon>Brassiceae</taxon>
        <taxon>Brassica</taxon>
    </lineage>
</organism>
<dbReference type="eggNOG" id="KOG1507">
    <property type="taxonomic scope" value="Eukaryota"/>
</dbReference>
<dbReference type="PANTHER" id="PTHR11875">
    <property type="entry name" value="TESTIS-SPECIFIC Y-ENCODED PROTEIN"/>
    <property type="match status" value="1"/>
</dbReference>
<keyword evidence="6" id="KW-1185">Reference proteome</keyword>
<evidence type="ECO:0000313" key="6">
    <source>
        <dbReference type="Proteomes" id="UP000032141"/>
    </source>
</evidence>
<dbReference type="HOGENOM" id="CLU_1317065_0_0_1"/>
<protein>
    <submittedName>
        <fullName evidence="5">Uncharacterized protein</fullName>
    </submittedName>
</protein>
<proteinExistence type="inferred from homology"/>
<name>A0A0D3DJA6_BRAOL</name>
<evidence type="ECO:0000256" key="1">
    <source>
        <dbReference type="ARBA" id="ARBA00009947"/>
    </source>
</evidence>
<evidence type="ECO:0000256" key="4">
    <source>
        <dbReference type="SAM" id="MobiDB-lite"/>
    </source>
</evidence>
<dbReference type="GO" id="GO:0006334">
    <property type="term" value="P:nucleosome assembly"/>
    <property type="evidence" value="ECO:0007669"/>
    <property type="project" value="InterPro"/>
</dbReference>
<sequence length="209" mass="23982">MHQEGDYQPKITREIHHQSTVQIPDEGSREISCTVDLSNTGSTSSMDTKKAISTSNSCRNNKPLRRARQQASTADGISWDMEEDAIEEGENVYDSFLKNLRPCIRESLDGKTWREPNAPPPLLSKCNIVPSKEFKLHFFFAQNPYLKNTVVNKTNHMIEEDDSILEKAIGTEIAWCPIECLDQKTWYDLPQEQFYQGQMEHDYDIGSIH</sequence>
<reference evidence="5" key="2">
    <citation type="submission" date="2015-03" db="UniProtKB">
        <authorList>
            <consortium name="EnsemblPlants"/>
        </authorList>
    </citation>
    <scope>IDENTIFICATION</scope>
</reference>
<dbReference type="InterPro" id="IPR037231">
    <property type="entry name" value="NAP-like_sf"/>
</dbReference>